<feature type="transmembrane region" description="Helical" evidence="2">
    <location>
        <begin position="114"/>
        <end position="138"/>
    </location>
</feature>
<feature type="compositionally biased region" description="Low complexity" evidence="1">
    <location>
        <begin position="288"/>
        <end position="311"/>
    </location>
</feature>
<evidence type="ECO:0000256" key="1">
    <source>
        <dbReference type="SAM" id="MobiDB-lite"/>
    </source>
</evidence>
<organism evidence="4 5">
    <name type="scientific">Phanerochaete sordida</name>
    <dbReference type="NCBI Taxonomy" id="48140"/>
    <lineage>
        <taxon>Eukaryota</taxon>
        <taxon>Fungi</taxon>
        <taxon>Dikarya</taxon>
        <taxon>Basidiomycota</taxon>
        <taxon>Agaricomycotina</taxon>
        <taxon>Agaricomycetes</taxon>
        <taxon>Polyporales</taxon>
        <taxon>Phanerochaetaceae</taxon>
        <taxon>Phanerochaete</taxon>
    </lineage>
</organism>
<sequence>MPSLVSMLAVSYSEVASVALLTWDIIITLSEEVELIWEKRWTPAKFMYLIARYMPWAFQIALLPLNIDGSTGIRFSFMACQRWMTVQAIVLQFIVTAVDVILIMRVYALYNRNLALLGVLSALFLAEVSALGYILAVITPELKFNHDCFVTASPPLFVAYWIVSLVFETVLFVLTLLKFAHAVRQGWGRRPVMRDFVSDGTWAYTLLFVTMLVNALLYKFVRSPLAGICFTWLLSVLSFAGSRLILNPRRRGTVRLSLRTRSPLSIPLSPLSPLTPLTPSIWVAPCSPGSPSSAGSPGGLSPSSPGGASPLKARDGRSAVFEGSAVYTESEDCGVAF</sequence>
<feature type="transmembrane region" description="Helical" evidence="2">
    <location>
        <begin position="201"/>
        <end position="218"/>
    </location>
</feature>
<feature type="transmembrane region" description="Helical" evidence="2">
    <location>
        <begin position="158"/>
        <end position="180"/>
    </location>
</feature>
<evidence type="ECO:0000256" key="2">
    <source>
        <dbReference type="SAM" id="Phobius"/>
    </source>
</evidence>
<feature type="transmembrane region" description="Helical" evidence="2">
    <location>
        <begin position="224"/>
        <end position="246"/>
    </location>
</feature>
<gene>
    <name evidence="4" type="ORF">PsYK624_051350</name>
</gene>
<keyword evidence="2" id="KW-1133">Transmembrane helix</keyword>
<evidence type="ECO:0000313" key="4">
    <source>
        <dbReference type="EMBL" id="GJE89045.1"/>
    </source>
</evidence>
<feature type="transmembrane region" description="Helical" evidence="2">
    <location>
        <begin position="85"/>
        <end position="107"/>
    </location>
</feature>
<comment type="caution">
    <text evidence="4">The sequence shown here is derived from an EMBL/GenBank/DDBJ whole genome shotgun (WGS) entry which is preliminary data.</text>
</comment>
<protein>
    <recommendedName>
        <fullName evidence="3">DUF6533 domain-containing protein</fullName>
    </recommendedName>
</protein>
<reference evidence="4 5" key="1">
    <citation type="submission" date="2021-08" db="EMBL/GenBank/DDBJ databases">
        <title>Draft Genome Sequence of Phanerochaete sordida strain YK-624.</title>
        <authorList>
            <person name="Mori T."/>
            <person name="Dohra H."/>
            <person name="Suzuki T."/>
            <person name="Kawagishi H."/>
            <person name="Hirai H."/>
        </authorList>
    </citation>
    <scope>NUCLEOTIDE SEQUENCE [LARGE SCALE GENOMIC DNA]</scope>
    <source>
        <strain evidence="4 5">YK-624</strain>
    </source>
</reference>
<feature type="transmembrane region" description="Helical" evidence="2">
    <location>
        <begin position="6"/>
        <end position="26"/>
    </location>
</feature>
<proteinExistence type="predicted"/>
<dbReference type="OrthoDB" id="2637653at2759"/>
<evidence type="ECO:0000259" key="3">
    <source>
        <dbReference type="Pfam" id="PF20151"/>
    </source>
</evidence>
<feature type="transmembrane region" description="Helical" evidence="2">
    <location>
        <begin position="46"/>
        <end position="65"/>
    </location>
</feature>
<dbReference type="AlphaFoldDB" id="A0A9P3G756"/>
<feature type="region of interest" description="Disordered" evidence="1">
    <location>
        <begin position="288"/>
        <end position="314"/>
    </location>
</feature>
<accession>A0A9P3G756</accession>
<evidence type="ECO:0000313" key="5">
    <source>
        <dbReference type="Proteomes" id="UP000703269"/>
    </source>
</evidence>
<dbReference type="EMBL" id="BPQB01000011">
    <property type="protein sequence ID" value="GJE89045.1"/>
    <property type="molecule type" value="Genomic_DNA"/>
</dbReference>
<dbReference type="Proteomes" id="UP000703269">
    <property type="component" value="Unassembled WGS sequence"/>
</dbReference>
<keyword evidence="2" id="KW-0812">Transmembrane</keyword>
<name>A0A9P3G756_9APHY</name>
<dbReference type="Pfam" id="PF20151">
    <property type="entry name" value="DUF6533"/>
    <property type="match status" value="1"/>
</dbReference>
<dbReference type="InterPro" id="IPR045340">
    <property type="entry name" value="DUF6533"/>
</dbReference>
<keyword evidence="5" id="KW-1185">Reference proteome</keyword>
<keyword evidence="2" id="KW-0472">Membrane</keyword>
<feature type="domain" description="DUF6533" evidence="3">
    <location>
        <begin position="12"/>
        <end position="55"/>
    </location>
</feature>